<gene>
    <name evidence="1" type="ORF">CSOJ01_06761</name>
</gene>
<organism evidence="1 2">
    <name type="scientific">Colletotrichum sojae</name>
    <dbReference type="NCBI Taxonomy" id="2175907"/>
    <lineage>
        <taxon>Eukaryota</taxon>
        <taxon>Fungi</taxon>
        <taxon>Dikarya</taxon>
        <taxon>Ascomycota</taxon>
        <taxon>Pezizomycotina</taxon>
        <taxon>Sordariomycetes</taxon>
        <taxon>Hypocreomycetidae</taxon>
        <taxon>Glomerellales</taxon>
        <taxon>Glomerellaceae</taxon>
        <taxon>Colletotrichum</taxon>
        <taxon>Colletotrichum orchidearum species complex</taxon>
    </lineage>
</organism>
<sequence>MAGRLAAYTTAGAKIRHERANLGGSNQDVCHLAHGRTNGVDYFVAITERGTLGWYAGGVVVGDRVTQPLTRALRLRRREGRSLTGESLGRALIRAESAGGRLRVSGFDGHCTLSGTTSFQVASAPDPSTATTLGRSVAGWSG</sequence>
<protein>
    <submittedName>
        <fullName evidence="1">Uncharacterized protein</fullName>
    </submittedName>
</protein>
<reference evidence="1 2" key="1">
    <citation type="journal article" date="2020" name="Phytopathology">
        <title>Genome Sequence Resources of Colletotrichum truncatum, C. plurivorum, C. musicola, and C. sojae: Four Species Pathogenic to Soybean (Glycine max).</title>
        <authorList>
            <person name="Rogerio F."/>
            <person name="Boufleur T.R."/>
            <person name="Ciampi-Guillardi M."/>
            <person name="Sukno S.A."/>
            <person name="Thon M.R."/>
            <person name="Massola Junior N.S."/>
            <person name="Baroncelli R."/>
        </authorList>
    </citation>
    <scope>NUCLEOTIDE SEQUENCE [LARGE SCALE GENOMIC DNA]</scope>
    <source>
        <strain evidence="1 2">LFN0009</strain>
    </source>
</reference>
<dbReference type="EMBL" id="WIGN01000097">
    <property type="protein sequence ID" value="KAF6809706.1"/>
    <property type="molecule type" value="Genomic_DNA"/>
</dbReference>
<evidence type="ECO:0000313" key="1">
    <source>
        <dbReference type="EMBL" id="KAF6809706.1"/>
    </source>
</evidence>
<name>A0A8H6JBS7_9PEZI</name>
<dbReference type="AlphaFoldDB" id="A0A8H6JBS7"/>
<proteinExistence type="predicted"/>
<evidence type="ECO:0000313" key="2">
    <source>
        <dbReference type="Proteomes" id="UP000652219"/>
    </source>
</evidence>
<accession>A0A8H6JBS7</accession>
<keyword evidence="2" id="KW-1185">Reference proteome</keyword>
<dbReference type="Proteomes" id="UP000652219">
    <property type="component" value="Unassembled WGS sequence"/>
</dbReference>
<comment type="caution">
    <text evidence="1">The sequence shown here is derived from an EMBL/GenBank/DDBJ whole genome shotgun (WGS) entry which is preliminary data.</text>
</comment>